<gene>
    <name evidence="6" type="ORF">M9Y10_021530</name>
</gene>
<sequence>MNSTELKPVLPAIWLSVLMNVSRNWFIWLFWINILVWIYKGINLPYAGPYLGLEITYYVLWGLISLLRYSIGKHALSRCDPVQIIFFIISTLFACVCCNLYFVRYQAYILRIELIFNSFCMVIEILEFILALISAIWYFKLQKI</sequence>
<dbReference type="PANTHER" id="PTHR13531:SF0">
    <property type="entry name" value="GEO07735P1-RELATED"/>
    <property type="match status" value="1"/>
</dbReference>
<evidence type="ECO:0000256" key="3">
    <source>
        <dbReference type="ARBA" id="ARBA00022989"/>
    </source>
</evidence>
<protein>
    <recommendedName>
        <fullName evidence="8">Transmembrane protein</fullName>
    </recommendedName>
</protein>
<feature type="transmembrane region" description="Helical" evidence="5">
    <location>
        <begin position="51"/>
        <end position="71"/>
    </location>
</feature>
<reference evidence="6 7" key="1">
    <citation type="submission" date="2024-04" db="EMBL/GenBank/DDBJ databases">
        <title>Tritrichomonas musculus Genome.</title>
        <authorList>
            <person name="Alves-Ferreira E."/>
            <person name="Grigg M."/>
            <person name="Lorenzi H."/>
            <person name="Galac M."/>
        </authorList>
    </citation>
    <scope>NUCLEOTIDE SEQUENCE [LARGE SCALE GENOMIC DNA]</scope>
    <source>
        <strain evidence="6 7">EAF2021</strain>
    </source>
</reference>
<comment type="subcellular location">
    <subcellularLocation>
        <location evidence="1">Membrane</location>
        <topology evidence="1">Multi-pass membrane protein</topology>
    </subcellularLocation>
</comment>
<proteinExistence type="predicted"/>
<evidence type="ECO:0000256" key="2">
    <source>
        <dbReference type="ARBA" id="ARBA00022692"/>
    </source>
</evidence>
<feature type="transmembrane region" description="Helical" evidence="5">
    <location>
        <begin position="114"/>
        <end position="139"/>
    </location>
</feature>
<dbReference type="PANTHER" id="PTHR13531">
    <property type="entry name" value="GEO07735P1-RELATED-RELATED"/>
    <property type="match status" value="1"/>
</dbReference>
<keyword evidence="4 5" id="KW-0472">Membrane</keyword>
<feature type="transmembrane region" description="Helical" evidence="5">
    <location>
        <begin position="83"/>
        <end position="102"/>
    </location>
</feature>
<name>A0ABR2KPP4_9EUKA</name>
<accession>A0ABR2KPP4</accession>
<evidence type="ECO:0000256" key="1">
    <source>
        <dbReference type="ARBA" id="ARBA00004141"/>
    </source>
</evidence>
<keyword evidence="2 5" id="KW-0812">Transmembrane</keyword>
<evidence type="ECO:0008006" key="8">
    <source>
        <dbReference type="Google" id="ProtNLM"/>
    </source>
</evidence>
<keyword evidence="7" id="KW-1185">Reference proteome</keyword>
<dbReference type="Pfam" id="PF09799">
    <property type="entry name" value="Transmemb_17"/>
    <property type="match status" value="1"/>
</dbReference>
<organism evidence="6 7">
    <name type="scientific">Tritrichomonas musculus</name>
    <dbReference type="NCBI Taxonomy" id="1915356"/>
    <lineage>
        <taxon>Eukaryota</taxon>
        <taxon>Metamonada</taxon>
        <taxon>Parabasalia</taxon>
        <taxon>Tritrichomonadida</taxon>
        <taxon>Tritrichomonadidae</taxon>
        <taxon>Tritrichomonas</taxon>
    </lineage>
</organism>
<evidence type="ECO:0000313" key="7">
    <source>
        <dbReference type="Proteomes" id="UP001470230"/>
    </source>
</evidence>
<feature type="transmembrane region" description="Helical" evidence="5">
    <location>
        <begin position="12"/>
        <end position="39"/>
    </location>
</feature>
<dbReference type="EMBL" id="JAPFFF010000003">
    <property type="protein sequence ID" value="KAK8893115.1"/>
    <property type="molecule type" value="Genomic_DNA"/>
</dbReference>
<evidence type="ECO:0000256" key="5">
    <source>
        <dbReference type="SAM" id="Phobius"/>
    </source>
</evidence>
<keyword evidence="3 5" id="KW-1133">Transmembrane helix</keyword>
<dbReference type="InterPro" id="IPR019184">
    <property type="entry name" value="Uncharacterised_TM-17"/>
</dbReference>
<evidence type="ECO:0000313" key="6">
    <source>
        <dbReference type="EMBL" id="KAK8893115.1"/>
    </source>
</evidence>
<dbReference type="Proteomes" id="UP001470230">
    <property type="component" value="Unassembled WGS sequence"/>
</dbReference>
<comment type="caution">
    <text evidence="6">The sequence shown here is derived from an EMBL/GenBank/DDBJ whole genome shotgun (WGS) entry which is preliminary data.</text>
</comment>
<evidence type="ECO:0000256" key="4">
    <source>
        <dbReference type="ARBA" id="ARBA00023136"/>
    </source>
</evidence>